<accession>A0A8I3NT96</accession>
<keyword evidence="2" id="KW-1185">Reference proteome</keyword>
<evidence type="ECO:0000313" key="2">
    <source>
        <dbReference type="Proteomes" id="UP000805418"/>
    </source>
</evidence>
<dbReference type="Gene3D" id="1.20.5.390">
    <property type="entry name" value="L1 transposable element, trimerization domain"/>
    <property type="match status" value="1"/>
</dbReference>
<dbReference type="Gene3D" id="3.30.70.1820">
    <property type="entry name" value="L1 transposable element, RRM domain"/>
    <property type="match status" value="1"/>
</dbReference>
<reference evidence="1" key="3">
    <citation type="submission" date="2025-09" db="UniProtKB">
        <authorList>
            <consortium name="Ensembl"/>
        </authorList>
    </citation>
    <scope>IDENTIFICATION</scope>
    <source>
        <strain evidence="1">Boxer</strain>
    </source>
</reference>
<sequence length="170" mass="20415">MQSNLEVLTSRVNEIEERVNNIEDKLMARKEAEEKREKELKDHEKRLRELNDSLRRKNLRLIGVPEDAERDRGLESVFEQIIAGNFPNLGRETGIQIQKIERFPPTPMNEIETRRTVEQINKNRNWFSERINKIDKPLASLIKRQKRVKLIKSRMEKERSLPIPRKYKRF</sequence>
<dbReference type="GO" id="GO:0032197">
    <property type="term" value="P:retrotransposition"/>
    <property type="evidence" value="ECO:0000318"/>
    <property type="project" value="GO_Central"/>
</dbReference>
<name>A0A8I3NT96_CANLF</name>
<dbReference type="OrthoDB" id="9909646at2759"/>
<dbReference type="AlphaFoldDB" id="A0A8I3NT96"/>
<dbReference type="GO" id="GO:0003727">
    <property type="term" value="F:single-stranded RNA binding"/>
    <property type="evidence" value="ECO:0000318"/>
    <property type="project" value="GO_Central"/>
</dbReference>
<dbReference type="Pfam" id="PF02994">
    <property type="entry name" value="Transposase_22"/>
    <property type="match status" value="1"/>
</dbReference>
<proteinExistence type="predicted"/>
<dbReference type="Proteomes" id="UP000805418">
    <property type="component" value="Chromosome 3"/>
</dbReference>
<dbReference type="PANTHER" id="PTHR11505">
    <property type="entry name" value="L1 TRANSPOSABLE ELEMENT-RELATED"/>
    <property type="match status" value="1"/>
</dbReference>
<protein>
    <submittedName>
        <fullName evidence="1">Uncharacterized protein</fullName>
    </submittedName>
</protein>
<dbReference type="InterPro" id="IPR043636">
    <property type="entry name" value="L1_RRM_dom"/>
</dbReference>
<dbReference type="Ensembl" id="ENSCAFT00845028202.1">
    <property type="protein sequence ID" value="ENSCAFP00845022190.1"/>
    <property type="gene ID" value="ENSCAFG00845015855.1"/>
</dbReference>
<reference evidence="1" key="2">
    <citation type="submission" date="2025-08" db="UniProtKB">
        <authorList>
            <consortium name="Ensembl"/>
        </authorList>
    </citation>
    <scope>IDENTIFICATION</scope>
    <source>
        <strain evidence="1">Boxer</strain>
    </source>
</reference>
<reference evidence="1" key="1">
    <citation type="submission" date="2020-03" db="EMBL/GenBank/DDBJ databases">
        <title>Long-read based genome assembly of a Labrador retriever dog.</title>
        <authorList>
            <person name="Eory L."/>
            <person name="Zhang W."/>
            <person name="Schoenebeck J."/>
        </authorList>
    </citation>
    <scope>NUCLEOTIDE SEQUENCE [LARGE SCALE GENOMIC DNA]</scope>
    <source>
        <strain evidence="1">Labrador retriever</strain>
    </source>
</reference>
<dbReference type="GO" id="GO:1990904">
    <property type="term" value="C:ribonucleoprotein complex"/>
    <property type="evidence" value="ECO:0000318"/>
    <property type="project" value="GO_Central"/>
</dbReference>
<dbReference type="InterPro" id="IPR004244">
    <property type="entry name" value="Transposase_22"/>
</dbReference>
<evidence type="ECO:0000313" key="1">
    <source>
        <dbReference type="Ensembl" id="ENSCAFP00845022190.1"/>
    </source>
</evidence>
<organism evidence="1 2">
    <name type="scientific">Canis lupus familiaris</name>
    <name type="common">Dog</name>
    <name type="synonym">Canis familiaris</name>
    <dbReference type="NCBI Taxonomy" id="9615"/>
    <lineage>
        <taxon>Eukaryota</taxon>
        <taxon>Metazoa</taxon>
        <taxon>Chordata</taxon>
        <taxon>Craniata</taxon>
        <taxon>Vertebrata</taxon>
        <taxon>Euteleostomi</taxon>
        <taxon>Mammalia</taxon>
        <taxon>Eutheria</taxon>
        <taxon>Laurasiatheria</taxon>
        <taxon>Carnivora</taxon>
        <taxon>Caniformia</taxon>
        <taxon>Canidae</taxon>
        <taxon>Canis</taxon>
    </lineage>
</organism>
<dbReference type="GeneTree" id="ENSGT01100000266912"/>